<comment type="caution">
    <text evidence="1">The sequence shown here is derived from an EMBL/GenBank/DDBJ whole genome shotgun (WGS) entry which is preliminary data.</text>
</comment>
<keyword evidence="2" id="KW-1185">Reference proteome</keyword>
<protein>
    <submittedName>
        <fullName evidence="1">Cation diffusion facilitator 1 protein</fullName>
    </submittedName>
</protein>
<accession>A0ACB5SBS3</accession>
<sequence>MAEPVSLHLEKDDSFLNEIWAWFVVGCVTITLRYIVRIRTVGIRGFAGDDYVTIFTMAFYTMDAALVHIVYHTGANADLTPTIVDGLSGDQIQELIYGSKCQTAAWYSYTALIWCMKFTMLFFYKRLTMGTWQNRMIKYLFWLCGVTYLAVFLTITFGCHPIQDNWGVKPLPGKNCTFKVQNLLVTVTLNVITDAIILIIPIPMLWRLKVTWSRKLAIAALLSSGIFVIAAAVIRAVLTLGAAPSALNINRWGVRETIIGILTVNVPILRPLFTAAFWRPGPYHPSASGAGSGAGSAPWGSAKGRRTKSGAYGRGTFELRSASASDAEDRGSGASVYSAKEDGAVVKVVGRAASLAGSQEGIVDKSRTLSRDLEAGPGGAMGRSPTNVVFVETSYDIRTSDRDELDSLQGPGQGDVLVQTASPHLAIPHPKNQVPKMFKFLSRKQRLSLTIAISFSFFVAEISAGFYTRSLALVADAFHYLNDLIGFIVALIAVQATERGVSPQGFSFGWARAQLLGAFFNGVFLLALGLSIFLQSIERFISLQHVNNPLIVLIVGSVGLTLNIITAAFLHEHDHDHGHGGHSHGHDGAGEHTDGMELPEGQTHAEHIHRTAQLKPPGYDLGMVGVIVHVLGDAFNNIAVIVAALVIWLVKSDARFYADPALSTVIALMILASAIPLTKRSGTILLQSAPPGVRLDDVKHDLEMIPGVRSVHELHVWRLDQKKAIASAHVVVGEESLSTFMQKAQTVSECLHAYGIHSATLQPELAAPSAASSTSELASNGPVAAGGEGLRHRTQSLASCRLTSSKARAVAAKFAQVHCHSLEGDTAEPQNSSQMHIEGEISLSGQIPGGTELSTAGNRSSLRIEGQVSVSSPSPQQDQQQQHRQPKPAIGEIQNAKAPAHVQTDGLTRRHGHHHQGDVESQSPVRLSGADPLKLKEKLKSDTEIQSIGANIARKRRTCNRLVALRTRKPVPRANDVRKFYEDQNANIRSFLKTVDEHEQEAGDTREGSNLKYKIAVRGSLAANVVLSGLQLYGAVSTGSLSLFTTMADSIFDPLANLMLLLSHRTVKKMDPHKFPAGKARISTAGNIVFAFLMCAVSLILIVMSARELAEGQEQEVNKFHLPAVIAVGVAFGTKLALFLYCWALKDIYSQVHMLWEDHRNDLFINGFGILTSVGGSKLRWYIDPIGAIALSCLIAALWSKTMYEEFQFLIGVSADVTTQQHMTYVAMMHSDLVLKVDTVRAYHSGPRLVAEVDVVMDRGLTLQEAHDCAEALQVKLEQLPNVERAFVHVDYETTHKPEHSLKTHL</sequence>
<dbReference type="EMBL" id="BSXG01000066">
    <property type="protein sequence ID" value="GME33780.1"/>
    <property type="molecule type" value="Genomic_DNA"/>
</dbReference>
<evidence type="ECO:0000313" key="1">
    <source>
        <dbReference type="EMBL" id="GME33780.1"/>
    </source>
</evidence>
<gene>
    <name evidence="1" type="primary">g1157</name>
    <name evidence="1" type="ORF">NpPPO83_00001157</name>
</gene>
<reference evidence="1" key="1">
    <citation type="submission" date="2024-09" db="EMBL/GenBank/DDBJ databases">
        <title>Draft Genome Sequences of Neofusicoccum parvum.</title>
        <authorList>
            <person name="Ashida A."/>
            <person name="Camagna M."/>
            <person name="Tanaka A."/>
            <person name="Takemoto D."/>
        </authorList>
    </citation>
    <scope>NUCLEOTIDE SEQUENCE</scope>
    <source>
        <strain evidence="1">PPO83</strain>
    </source>
</reference>
<name>A0ACB5SBS3_9PEZI</name>
<proteinExistence type="predicted"/>
<organism evidence="1 2">
    <name type="scientific">Neofusicoccum parvum</name>
    <dbReference type="NCBI Taxonomy" id="310453"/>
    <lineage>
        <taxon>Eukaryota</taxon>
        <taxon>Fungi</taxon>
        <taxon>Dikarya</taxon>
        <taxon>Ascomycota</taxon>
        <taxon>Pezizomycotina</taxon>
        <taxon>Dothideomycetes</taxon>
        <taxon>Dothideomycetes incertae sedis</taxon>
        <taxon>Botryosphaeriales</taxon>
        <taxon>Botryosphaeriaceae</taxon>
        <taxon>Neofusicoccum</taxon>
    </lineage>
</organism>
<dbReference type="Proteomes" id="UP001165186">
    <property type="component" value="Unassembled WGS sequence"/>
</dbReference>
<evidence type="ECO:0000313" key="2">
    <source>
        <dbReference type="Proteomes" id="UP001165186"/>
    </source>
</evidence>